<evidence type="ECO:0000313" key="6">
    <source>
        <dbReference type="Proteomes" id="UP000002654"/>
    </source>
</evidence>
<dbReference type="GeneID" id="11263299"/>
<evidence type="ECO:0000256" key="1">
    <source>
        <dbReference type="ARBA" id="ARBA00022679"/>
    </source>
</evidence>
<keyword evidence="1" id="KW-0808">Transferase</keyword>
<dbReference type="GO" id="GO:0005524">
    <property type="term" value="F:ATP binding"/>
    <property type="evidence" value="ECO:0007669"/>
    <property type="project" value="UniProtKB-KW"/>
</dbReference>
<dbReference type="GO" id="GO:0016740">
    <property type="term" value="F:transferase activity"/>
    <property type="evidence" value="ECO:0007669"/>
    <property type="project" value="UniProtKB-KW"/>
</dbReference>
<gene>
    <name evidence="5" type="ordered locus">TTX_0290</name>
</gene>
<evidence type="ECO:0000313" key="5">
    <source>
        <dbReference type="EMBL" id="CCC80966.1"/>
    </source>
</evidence>
<keyword evidence="2" id="KW-0547">Nucleotide-binding</keyword>
<organism evidence="5 6">
    <name type="scientific">Thermoproteus tenax (strain ATCC 35583 / DSM 2078 / JCM 9277 / NBRC 100435 / Kra 1)</name>
    <dbReference type="NCBI Taxonomy" id="768679"/>
    <lineage>
        <taxon>Archaea</taxon>
        <taxon>Thermoproteota</taxon>
        <taxon>Thermoprotei</taxon>
        <taxon>Thermoproteales</taxon>
        <taxon>Thermoproteaceae</taxon>
        <taxon>Thermoproteus</taxon>
    </lineage>
</organism>
<dbReference type="PATRIC" id="fig|768679.9.peg.306"/>
<dbReference type="AlphaFoldDB" id="G4RN22"/>
<evidence type="ECO:0000256" key="2">
    <source>
        <dbReference type="ARBA" id="ARBA00022741"/>
    </source>
</evidence>
<sequence>MTFAKPCLMLFSCPGDGGDTLVLHRGRALQASKADPLVKLYGALDTAVAYAHKAAGLLPRPQARVMRLLAFSMTELGFYVATGRALHLDNAVELYRRALKLAYSASGDPPRSWIACSSPECSAVDEARVWARWAERRAVALGEAEAARLLNQLSNLMFEVMATLPHIEYRSRPLRPT</sequence>
<feature type="domain" description="Cobalamin adenosyltransferase-like" evidence="4">
    <location>
        <begin position="13"/>
        <end position="162"/>
    </location>
</feature>
<dbReference type="EMBL" id="FN869859">
    <property type="protein sequence ID" value="CCC80966.1"/>
    <property type="molecule type" value="Genomic_DNA"/>
</dbReference>
<accession>G4RN22</accession>
<dbReference type="STRING" id="768679.TTX_0290"/>
<dbReference type="Proteomes" id="UP000002654">
    <property type="component" value="Chromosome"/>
</dbReference>
<dbReference type="InterPro" id="IPR036451">
    <property type="entry name" value="CblAdoTrfase-like_sf"/>
</dbReference>
<dbReference type="Gene3D" id="1.20.1200.10">
    <property type="entry name" value="Cobalamin adenosyltransferase-like"/>
    <property type="match status" value="1"/>
</dbReference>
<dbReference type="PaxDb" id="768679-TTX_0290"/>
<dbReference type="HOGENOM" id="CLU_1514696_0_0_2"/>
<dbReference type="KEGG" id="ttn:TTX_0290"/>
<dbReference type="RefSeq" id="WP_014126223.1">
    <property type="nucleotide sequence ID" value="NC_016070.1"/>
</dbReference>
<evidence type="ECO:0000256" key="3">
    <source>
        <dbReference type="ARBA" id="ARBA00022840"/>
    </source>
</evidence>
<name>G4RN22_THETK</name>
<dbReference type="eggNOG" id="arCOG00489">
    <property type="taxonomic scope" value="Archaea"/>
</dbReference>
<dbReference type="SUPFAM" id="SSF89028">
    <property type="entry name" value="Cobalamin adenosyltransferase-like"/>
    <property type="match status" value="1"/>
</dbReference>
<dbReference type="InterPro" id="IPR016030">
    <property type="entry name" value="CblAdoTrfase-like"/>
</dbReference>
<dbReference type="Pfam" id="PF01923">
    <property type="entry name" value="Cob_adeno_trans"/>
    <property type="match status" value="1"/>
</dbReference>
<reference evidence="5 6" key="1">
    <citation type="journal article" date="2011" name="PLoS ONE">
        <title>The complete genome sequence of Thermoproteus tenax: a physiologically versatile member of the Crenarchaeota.</title>
        <authorList>
            <person name="Siebers B."/>
            <person name="Zaparty M."/>
            <person name="Raddatz G."/>
            <person name="Tjaden B."/>
            <person name="Albers S.V."/>
            <person name="Bell S.D."/>
            <person name="Blombach F."/>
            <person name="Kletzin A."/>
            <person name="Kyrpides N."/>
            <person name="Lanz C."/>
            <person name="Plagens A."/>
            <person name="Rampp M."/>
            <person name="Rosinus A."/>
            <person name="von Jan M."/>
            <person name="Makarova K.S."/>
            <person name="Klenk H.P."/>
            <person name="Schuster S.C."/>
            <person name="Hensel R."/>
        </authorList>
    </citation>
    <scope>NUCLEOTIDE SEQUENCE [LARGE SCALE GENOMIC DNA]</scope>
    <source>
        <strain evidence="6">ATCC 35583 / DSM 2078 / JCM 9277 / NBRC 100435 / Kra 1</strain>
    </source>
</reference>
<evidence type="ECO:0000259" key="4">
    <source>
        <dbReference type="Pfam" id="PF01923"/>
    </source>
</evidence>
<keyword evidence="3" id="KW-0067">ATP-binding</keyword>
<keyword evidence="6" id="KW-1185">Reference proteome</keyword>
<protein>
    <submittedName>
        <fullName evidence="5">Putativ cob(I)alamin adenosyltransferase</fullName>
    </submittedName>
</protein>
<proteinExistence type="predicted"/>